<dbReference type="RefSeq" id="WP_111512797.1">
    <property type="nucleotide sequence ID" value="NZ_QFYR01000001.1"/>
</dbReference>
<proteinExistence type="inferred from homology"/>
<keyword evidence="6" id="KW-1185">Reference proteome</keyword>
<keyword evidence="3 5" id="KW-0418">Kinase</keyword>
<evidence type="ECO:0000259" key="4">
    <source>
        <dbReference type="Pfam" id="PF00294"/>
    </source>
</evidence>
<dbReference type="PANTHER" id="PTHR43085:SF15">
    <property type="entry name" value="2-DEHYDRO-3-DEOXYGLUCONOKINASE"/>
    <property type="match status" value="1"/>
</dbReference>
<dbReference type="CDD" id="cd01166">
    <property type="entry name" value="KdgK"/>
    <property type="match status" value="1"/>
</dbReference>
<evidence type="ECO:0000313" key="6">
    <source>
        <dbReference type="Proteomes" id="UP000249725"/>
    </source>
</evidence>
<sequence length="300" mass="32210">MGGVIALGECMVELSLTSSRAAAIGYAGDTFNTAVYLSRLGRQVSYATALGAGDPFSAGILQLMADEGIAQDLVVKAEGRVPGLYAIERDEAGERRFFYWRDQAPARQFFELADLNALRRALRDAELVYLSGITLAVIGEGGRATLSELLADARVHGSAVAFDPNYRPRLWSGPDVARDAIEAIAPLCRYLSVSGPDLETLYDEPVHEVAARWATMGPEVVARDEDQTVHLLGAGDPVRMEPEPSVKAVDTTGAGDSFNAGYLAARLQGQEPVEAVREGRRLARIVVQHMGAIVPKNAMP</sequence>
<gene>
    <name evidence="5" type="ORF">DJ018_00200</name>
</gene>
<accession>A0A328ARU5</accession>
<reference evidence="6" key="1">
    <citation type="submission" date="2018-05" db="EMBL/GenBank/DDBJ databases">
        <authorList>
            <person name="Li X."/>
        </authorList>
    </citation>
    <scope>NUCLEOTIDE SEQUENCE [LARGE SCALE GENOMIC DNA]</scope>
    <source>
        <strain evidence="6">YIM 73061</strain>
    </source>
</reference>
<feature type="domain" description="Carbohydrate kinase PfkB" evidence="4">
    <location>
        <begin position="4"/>
        <end position="295"/>
    </location>
</feature>
<protein>
    <submittedName>
        <fullName evidence="5">Sugar kinase</fullName>
    </submittedName>
</protein>
<evidence type="ECO:0000313" key="5">
    <source>
        <dbReference type="EMBL" id="RAK56446.1"/>
    </source>
</evidence>
<evidence type="ECO:0000256" key="2">
    <source>
        <dbReference type="ARBA" id="ARBA00022679"/>
    </source>
</evidence>
<dbReference type="EMBL" id="QFYR01000001">
    <property type="protein sequence ID" value="RAK56446.1"/>
    <property type="molecule type" value="Genomic_DNA"/>
</dbReference>
<comment type="caution">
    <text evidence="5">The sequence shown here is derived from an EMBL/GenBank/DDBJ whole genome shotgun (WGS) entry which is preliminary data.</text>
</comment>
<dbReference type="InterPro" id="IPR002173">
    <property type="entry name" value="Carboh/pur_kinase_PfkB_CS"/>
</dbReference>
<dbReference type="Gene3D" id="3.40.1190.20">
    <property type="match status" value="1"/>
</dbReference>
<dbReference type="InterPro" id="IPR011611">
    <property type="entry name" value="PfkB_dom"/>
</dbReference>
<comment type="similarity">
    <text evidence="1">Belongs to the carbohydrate kinase PfkB family.</text>
</comment>
<evidence type="ECO:0000256" key="1">
    <source>
        <dbReference type="ARBA" id="ARBA00010688"/>
    </source>
</evidence>
<name>A0A328ARU5_9CAUL</name>
<dbReference type="GO" id="GO:0006974">
    <property type="term" value="P:DNA damage response"/>
    <property type="evidence" value="ECO:0007669"/>
    <property type="project" value="TreeGrafter"/>
</dbReference>
<dbReference type="InterPro" id="IPR050306">
    <property type="entry name" value="PfkB_Carbo_kinase"/>
</dbReference>
<dbReference type="GO" id="GO:0042840">
    <property type="term" value="P:D-glucuronate catabolic process"/>
    <property type="evidence" value="ECO:0007669"/>
    <property type="project" value="TreeGrafter"/>
</dbReference>
<dbReference type="Pfam" id="PF00294">
    <property type="entry name" value="PfkB"/>
    <property type="match status" value="1"/>
</dbReference>
<dbReference type="GO" id="GO:0005829">
    <property type="term" value="C:cytosol"/>
    <property type="evidence" value="ECO:0007669"/>
    <property type="project" value="TreeGrafter"/>
</dbReference>
<dbReference type="GO" id="GO:0008673">
    <property type="term" value="F:2-dehydro-3-deoxygluconokinase activity"/>
    <property type="evidence" value="ECO:0007669"/>
    <property type="project" value="TreeGrafter"/>
</dbReference>
<keyword evidence="2" id="KW-0808">Transferase</keyword>
<dbReference type="GO" id="GO:0019698">
    <property type="term" value="P:D-galacturonate catabolic process"/>
    <property type="evidence" value="ECO:0007669"/>
    <property type="project" value="TreeGrafter"/>
</dbReference>
<dbReference type="AlphaFoldDB" id="A0A328ARU5"/>
<dbReference type="PROSITE" id="PS00584">
    <property type="entry name" value="PFKB_KINASES_2"/>
    <property type="match status" value="1"/>
</dbReference>
<dbReference type="PANTHER" id="PTHR43085">
    <property type="entry name" value="HEXOKINASE FAMILY MEMBER"/>
    <property type="match status" value="1"/>
</dbReference>
<evidence type="ECO:0000256" key="3">
    <source>
        <dbReference type="ARBA" id="ARBA00022777"/>
    </source>
</evidence>
<organism evidence="5 6">
    <name type="scientific">Phenylobacterium deserti</name>
    <dbReference type="NCBI Taxonomy" id="1914756"/>
    <lineage>
        <taxon>Bacteria</taxon>
        <taxon>Pseudomonadati</taxon>
        <taxon>Pseudomonadota</taxon>
        <taxon>Alphaproteobacteria</taxon>
        <taxon>Caulobacterales</taxon>
        <taxon>Caulobacteraceae</taxon>
        <taxon>Phenylobacterium</taxon>
    </lineage>
</organism>
<dbReference type="SUPFAM" id="SSF53613">
    <property type="entry name" value="Ribokinase-like"/>
    <property type="match status" value="1"/>
</dbReference>
<dbReference type="Proteomes" id="UP000249725">
    <property type="component" value="Unassembled WGS sequence"/>
</dbReference>
<dbReference type="InterPro" id="IPR029056">
    <property type="entry name" value="Ribokinase-like"/>
</dbReference>
<dbReference type="OrthoDB" id="9792663at2"/>